<dbReference type="OrthoDB" id="6190671at2"/>
<dbReference type="RefSeq" id="WP_034839900.1">
    <property type="nucleotide sequence ID" value="NZ_JOKH01000005.1"/>
</dbReference>
<feature type="compositionally biased region" description="Basic and acidic residues" evidence="1">
    <location>
        <begin position="170"/>
        <end position="190"/>
    </location>
</feature>
<feature type="compositionally biased region" description="Polar residues" evidence="1">
    <location>
        <begin position="16"/>
        <end position="26"/>
    </location>
</feature>
<dbReference type="STRING" id="1137799.GZ78_21290"/>
<proteinExistence type="predicted"/>
<feature type="compositionally biased region" description="Basic and acidic residues" evidence="1">
    <location>
        <begin position="79"/>
        <end position="105"/>
    </location>
</feature>
<gene>
    <name evidence="2" type="ORF">GZ78_21290</name>
</gene>
<protein>
    <submittedName>
        <fullName evidence="2">Uncharacterized protein</fullName>
    </submittedName>
</protein>
<dbReference type="AlphaFoldDB" id="A0A081ND82"/>
<dbReference type="Proteomes" id="UP000028073">
    <property type="component" value="Unassembled WGS sequence"/>
</dbReference>
<keyword evidence="3" id="KW-1185">Reference proteome</keyword>
<feature type="region of interest" description="Disordered" evidence="1">
    <location>
        <begin position="169"/>
        <end position="190"/>
    </location>
</feature>
<feature type="compositionally biased region" description="Basic and acidic residues" evidence="1">
    <location>
        <begin position="327"/>
        <end position="361"/>
    </location>
</feature>
<evidence type="ECO:0000313" key="3">
    <source>
        <dbReference type="Proteomes" id="UP000028073"/>
    </source>
</evidence>
<feature type="region of interest" description="Disordered" evidence="1">
    <location>
        <begin position="1"/>
        <end position="124"/>
    </location>
</feature>
<feature type="compositionally biased region" description="Polar residues" evidence="1">
    <location>
        <begin position="40"/>
        <end position="66"/>
    </location>
</feature>
<accession>A0A081ND82</accession>
<dbReference type="EMBL" id="JOKH01000005">
    <property type="protein sequence ID" value="KEQ16405.1"/>
    <property type="molecule type" value="Genomic_DNA"/>
</dbReference>
<reference evidence="2 3" key="1">
    <citation type="submission" date="2014-06" db="EMBL/GenBank/DDBJ databases">
        <title>Whole Genome Sequences of Three Symbiotic Endozoicomonas Bacteria.</title>
        <authorList>
            <person name="Neave M.J."/>
            <person name="Apprill A."/>
            <person name="Voolstra C.R."/>
        </authorList>
    </citation>
    <scope>NUCLEOTIDE SEQUENCE [LARGE SCALE GENOMIC DNA]</scope>
    <source>
        <strain evidence="2 3">DSM 25634</strain>
    </source>
</reference>
<organism evidence="2 3">
    <name type="scientific">Endozoicomonas numazuensis</name>
    <dbReference type="NCBI Taxonomy" id="1137799"/>
    <lineage>
        <taxon>Bacteria</taxon>
        <taxon>Pseudomonadati</taxon>
        <taxon>Pseudomonadota</taxon>
        <taxon>Gammaproteobacteria</taxon>
        <taxon>Oceanospirillales</taxon>
        <taxon>Endozoicomonadaceae</taxon>
        <taxon>Endozoicomonas</taxon>
    </lineage>
</organism>
<feature type="compositionally biased region" description="Basic and acidic residues" evidence="1">
    <location>
        <begin position="390"/>
        <end position="401"/>
    </location>
</feature>
<evidence type="ECO:0000313" key="2">
    <source>
        <dbReference type="EMBL" id="KEQ16405.1"/>
    </source>
</evidence>
<feature type="region of interest" description="Disordered" evidence="1">
    <location>
        <begin position="203"/>
        <end position="244"/>
    </location>
</feature>
<evidence type="ECO:0000256" key="1">
    <source>
        <dbReference type="SAM" id="MobiDB-lite"/>
    </source>
</evidence>
<sequence length="527" mass="58062">MPQPSISQAGIYPTLPKTSGTDSAPVTPQKAENPGRLNRDSLTTVDPKVSLNNGSLEPSRLSGSSFSDHDIQVVSPEDVENKLPSEPSREEQLFAKASDVRERISLEGSQSKPRVDRSSKESLATALKEANSSLKEAKKLQSEAHSLAKEGVLEENLLDAGLGGKQMTTAERHASWAARESDQLVSSRKQDVKALELAQKELKTEKKKAEKADKKAHQALERLQKDASSLGRSVSKIRSKVVAAKDQSSKRLGAELKSLERALKKADALATHGQKLLATADAKQMKHGVSVESVRSVVQHHVADAKAESTRLEGEIASLKKKVKSAKRAENEGKKAQKGIDRQLKQQKRMEQEAAKRKPEPARNASSKEASQKKEETPSVNSQRTVAVAEEDKSKTAELKSRKSRLRKLQPGKTQMRAFLRGITPHKGKSTQALEKAMGDLRKPNDYRQVLADIGASGLDVDEKVRLRSNLSARMLGAMKDPGQFKYFDPEFIEHIMFGNSMVEVQQQYPVSVKKDLERIEKEAARK</sequence>
<feature type="compositionally biased region" description="Basic and acidic residues" evidence="1">
    <location>
        <begin position="302"/>
        <end position="314"/>
    </location>
</feature>
<feature type="region of interest" description="Disordered" evidence="1">
    <location>
        <begin position="302"/>
        <end position="410"/>
    </location>
</feature>
<comment type="caution">
    <text evidence="2">The sequence shown here is derived from an EMBL/GenBank/DDBJ whole genome shotgun (WGS) entry which is preliminary data.</text>
</comment>
<name>A0A081ND82_9GAMM</name>
<feature type="compositionally biased region" description="Basic and acidic residues" evidence="1">
    <location>
        <begin position="203"/>
        <end position="225"/>
    </location>
</feature>